<protein>
    <submittedName>
        <fullName evidence="2">Zinc-binding alcohol dehydrogenase family protein</fullName>
    </submittedName>
</protein>
<dbReference type="InterPro" id="IPR036291">
    <property type="entry name" value="NAD(P)-bd_dom_sf"/>
</dbReference>
<feature type="domain" description="NAD-dependent epimerase/dehydratase" evidence="1">
    <location>
        <begin position="80"/>
        <end position="149"/>
    </location>
</feature>
<dbReference type="InterPro" id="IPR001509">
    <property type="entry name" value="Epimerase_deHydtase"/>
</dbReference>
<evidence type="ECO:0000313" key="2">
    <source>
        <dbReference type="EMBL" id="HJA04453.1"/>
    </source>
</evidence>
<dbReference type="AlphaFoldDB" id="A0A9D2H4J4"/>
<dbReference type="Pfam" id="PF01370">
    <property type="entry name" value="Epimerase"/>
    <property type="match status" value="1"/>
</dbReference>
<gene>
    <name evidence="2" type="ORF">H9800_06280</name>
</gene>
<organism evidence="2 3">
    <name type="scientific">Candidatus Microbacterium stercoravium</name>
    <dbReference type="NCBI Taxonomy" id="2838697"/>
    <lineage>
        <taxon>Bacteria</taxon>
        <taxon>Bacillati</taxon>
        <taxon>Actinomycetota</taxon>
        <taxon>Actinomycetes</taxon>
        <taxon>Micrococcales</taxon>
        <taxon>Microbacteriaceae</taxon>
        <taxon>Microbacterium</taxon>
    </lineage>
</organism>
<evidence type="ECO:0000259" key="1">
    <source>
        <dbReference type="Pfam" id="PF01370"/>
    </source>
</evidence>
<dbReference type="Proteomes" id="UP000824220">
    <property type="component" value="Unassembled WGS sequence"/>
</dbReference>
<proteinExistence type="predicted"/>
<comment type="caution">
    <text evidence="2">The sequence shown here is derived from an EMBL/GenBank/DDBJ whole genome shotgun (WGS) entry which is preliminary data.</text>
</comment>
<name>A0A9D2H4J4_9MICO</name>
<dbReference type="SUPFAM" id="SSF51735">
    <property type="entry name" value="NAD(P)-binding Rossmann-fold domains"/>
    <property type="match status" value="1"/>
</dbReference>
<accession>A0A9D2H4J4</accession>
<sequence>MYPLVPGVDAVARRTDGSLAYAASPRAPWGTMPERIATALAFALPAGADPLAVAAGMNPGMSDWMPLTSHRDAHRSLGTVLVLGATGLSGGMALHAARLFGADRIVAAGRDAATLNALRSAGFDTADLTDPDALARTVADGAPDLVLDYVWGGVAEAAFAALERHGLAGETSETSYVQIGSSAAATAELPAAVLRSRPLRVSGSGAGSFSQDQLMRELPLMMSHISDGSLPVAYTTYPFRRVGEAWAHSGRSRAVIVPD</sequence>
<reference evidence="2" key="2">
    <citation type="submission" date="2021-04" db="EMBL/GenBank/DDBJ databases">
        <authorList>
            <person name="Gilroy R."/>
        </authorList>
    </citation>
    <scope>NUCLEOTIDE SEQUENCE</scope>
    <source>
        <strain evidence="2">ChiHjej8B7-3636</strain>
    </source>
</reference>
<reference evidence="2" key="1">
    <citation type="journal article" date="2021" name="PeerJ">
        <title>Extensive microbial diversity within the chicken gut microbiome revealed by metagenomics and culture.</title>
        <authorList>
            <person name="Gilroy R."/>
            <person name="Ravi A."/>
            <person name="Getino M."/>
            <person name="Pursley I."/>
            <person name="Horton D.L."/>
            <person name="Alikhan N.F."/>
            <person name="Baker D."/>
            <person name="Gharbi K."/>
            <person name="Hall N."/>
            <person name="Watson M."/>
            <person name="Adriaenssens E.M."/>
            <person name="Foster-Nyarko E."/>
            <person name="Jarju S."/>
            <person name="Secka A."/>
            <person name="Antonio M."/>
            <person name="Oren A."/>
            <person name="Chaudhuri R.R."/>
            <person name="La Ragione R."/>
            <person name="Hildebrand F."/>
            <person name="Pallen M.J."/>
        </authorList>
    </citation>
    <scope>NUCLEOTIDE SEQUENCE</scope>
    <source>
        <strain evidence="2">ChiHjej8B7-3636</strain>
    </source>
</reference>
<dbReference type="Gene3D" id="3.40.50.720">
    <property type="entry name" value="NAD(P)-binding Rossmann-like Domain"/>
    <property type="match status" value="1"/>
</dbReference>
<evidence type="ECO:0000313" key="3">
    <source>
        <dbReference type="Proteomes" id="UP000824220"/>
    </source>
</evidence>
<dbReference type="EMBL" id="DXAM01000089">
    <property type="protein sequence ID" value="HJA04453.1"/>
    <property type="molecule type" value="Genomic_DNA"/>
</dbReference>